<dbReference type="EMBL" id="CP126116">
    <property type="protein sequence ID" value="WHZ55812.1"/>
    <property type="molecule type" value="Genomic_DNA"/>
</dbReference>
<evidence type="ECO:0000313" key="2">
    <source>
        <dbReference type="Proteomes" id="UP001226091"/>
    </source>
</evidence>
<name>A0ACD4R5T1_9BACI</name>
<reference evidence="2" key="1">
    <citation type="journal article" date="2025" name="Aquaculture">
        <title>Assessment of the bioflocculant production and safety properties of Metabacillus hrfriensis sp. nov. based on phenotypic and whole-genome sequencing analysis.</title>
        <authorList>
            <person name="Zhang R."/>
            <person name="Zhao Z."/>
            <person name="Luo L."/>
            <person name="Wang S."/>
            <person name="Guo K."/>
            <person name="Xu W."/>
        </authorList>
    </citation>
    <scope>NUCLEOTIDE SEQUENCE [LARGE SCALE GENOMIC DNA]</scope>
    <source>
        <strain evidence="2">CT-WN-B3</strain>
    </source>
</reference>
<evidence type="ECO:0000313" key="1">
    <source>
        <dbReference type="EMBL" id="WHZ55812.1"/>
    </source>
</evidence>
<sequence length="194" mass="20730">MTIYNSNQNNTLGSEPAPAEISKTEISIAKKDKDKNNSKLVKGILAGAVIGGLVTLFDRKTRNQVKDSAVNLKDSSVDVFTQVKENPGEVKNQMVSQFKSAADSLKDAINEAKKLYDRLNEDVMDNVNDVVQISNDTLSTAKDAQKDLASIGSKVKEAGSELTGGSETNRSASEKAPNTPTTHTSIPGSNVGKF</sequence>
<accession>A0ACD4R5T1</accession>
<proteinExistence type="predicted"/>
<gene>
    <name evidence="1" type="ORF">QLQ22_13880</name>
</gene>
<protein>
    <submittedName>
        <fullName evidence="1">YtxH domain-containing protein</fullName>
    </submittedName>
</protein>
<dbReference type="Proteomes" id="UP001226091">
    <property type="component" value="Chromosome"/>
</dbReference>
<organism evidence="1 2">
    <name type="scientific">Metabacillus hrfriensis</name>
    <dbReference type="NCBI Taxonomy" id="3048891"/>
    <lineage>
        <taxon>Bacteria</taxon>
        <taxon>Bacillati</taxon>
        <taxon>Bacillota</taxon>
        <taxon>Bacilli</taxon>
        <taxon>Bacillales</taxon>
        <taxon>Bacillaceae</taxon>
        <taxon>Metabacillus</taxon>
    </lineage>
</organism>
<keyword evidence="2" id="KW-1185">Reference proteome</keyword>